<gene>
    <name evidence="2" type="ORF">H920_06976</name>
</gene>
<protein>
    <submittedName>
        <fullName evidence="2">Uncharacterized protein</fullName>
    </submittedName>
</protein>
<dbReference type="Proteomes" id="UP000028990">
    <property type="component" value="Unassembled WGS sequence"/>
</dbReference>
<keyword evidence="3" id="KW-1185">Reference proteome</keyword>
<reference evidence="2 3" key="1">
    <citation type="submission" date="2013-11" db="EMBL/GenBank/DDBJ databases">
        <title>The Damaraland mole rat (Fukomys damarensis) genome and evolution of African mole rats.</title>
        <authorList>
            <person name="Gladyshev V.N."/>
            <person name="Fang X."/>
        </authorList>
    </citation>
    <scope>NUCLEOTIDE SEQUENCE [LARGE SCALE GENOMIC DNA]</scope>
    <source>
        <tissue evidence="2">Liver</tissue>
    </source>
</reference>
<proteinExistence type="predicted"/>
<name>A0A091DMT9_FUKDA</name>
<evidence type="ECO:0000256" key="1">
    <source>
        <dbReference type="SAM" id="MobiDB-lite"/>
    </source>
</evidence>
<dbReference type="EMBL" id="KN122257">
    <property type="protein sequence ID" value="KFO31590.1"/>
    <property type="molecule type" value="Genomic_DNA"/>
</dbReference>
<accession>A0A091DMT9</accession>
<evidence type="ECO:0000313" key="3">
    <source>
        <dbReference type="Proteomes" id="UP000028990"/>
    </source>
</evidence>
<sequence length="197" mass="21245">MERLGGSLMGLRQDTVLEFVPHMHLSLHTQGFFSSRALQTLSHLCAPSVWLPTQLLLPPSIYLQGQALVPSGRPEVHGLELHQEASVNCRYPGYPEAAAQGYGQLQARRAGKGASPATSGHHGCHSSYSGAGSVTSCHLLMEERCGVKGRGDPKDHCVHALLGTLLSNRPPRSRMTPQMPMPQSRPPVADGEHGQHL</sequence>
<dbReference type="AlphaFoldDB" id="A0A091DMT9"/>
<feature type="region of interest" description="Disordered" evidence="1">
    <location>
        <begin position="167"/>
        <end position="197"/>
    </location>
</feature>
<evidence type="ECO:0000313" key="2">
    <source>
        <dbReference type="EMBL" id="KFO31590.1"/>
    </source>
</evidence>
<organism evidence="2 3">
    <name type="scientific">Fukomys damarensis</name>
    <name type="common">Damaraland mole rat</name>
    <name type="synonym">Cryptomys damarensis</name>
    <dbReference type="NCBI Taxonomy" id="885580"/>
    <lineage>
        <taxon>Eukaryota</taxon>
        <taxon>Metazoa</taxon>
        <taxon>Chordata</taxon>
        <taxon>Craniata</taxon>
        <taxon>Vertebrata</taxon>
        <taxon>Euteleostomi</taxon>
        <taxon>Mammalia</taxon>
        <taxon>Eutheria</taxon>
        <taxon>Euarchontoglires</taxon>
        <taxon>Glires</taxon>
        <taxon>Rodentia</taxon>
        <taxon>Hystricomorpha</taxon>
        <taxon>Bathyergidae</taxon>
        <taxon>Fukomys</taxon>
    </lineage>
</organism>